<sequence length="311" mass="32519">MPITFAHPAAVLPFGRYLPMGALVAGALAPDVGYYLPIPVDVNTHSLTGLLGVDLVLGLALLLGFRFSAGPAAALFPYRVALPVPLVTRPSADAPADGVDRSASRSTGRSAGSSRHRIRLPPRRSAAGSWCGMGAIVVAIWVGAATHLAWDSCTQTAGFVVRHWAALRAPVIGPHRVYNVVGYVSSVLGSLVLAWYVVRHARRESTVRSLFPRRSVLVILCAATALGATIAVDDPVTRTSAYDLVRHTIVGAAQGLGCAWTIYAVLWHVTTAGSRRRAPTAEGQGDDEGQGRDTGGGAERGGHAADQGVRG</sequence>
<comment type="caution">
    <text evidence="3">The sequence shown here is derived from an EMBL/GenBank/DDBJ whole genome shotgun (WGS) entry which is preliminary data.</text>
</comment>
<evidence type="ECO:0008006" key="5">
    <source>
        <dbReference type="Google" id="ProtNLM"/>
    </source>
</evidence>
<protein>
    <recommendedName>
        <fullName evidence="5">DUF4184 family protein</fullName>
    </recommendedName>
</protein>
<feature type="region of interest" description="Disordered" evidence="1">
    <location>
        <begin position="92"/>
        <end position="126"/>
    </location>
</feature>
<feature type="transmembrane region" description="Helical" evidence="2">
    <location>
        <begin position="180"/>
        <end position="198"/>
    </location>
</feature>
<dbReference type="OrthoDB" id="8481923at2"/>
<proteinExistence type="predicted"/>
<dbReference type="RefSeq" id="WP_019046481.1">
    <property type="nucleotide sequence ID" value="NZ_BAFO02000036.1"/>
</dbReference>
<evidence type="ECO:0000256" key="2">
    <source>
        <dbReference type="SAM" id="Phobius"/>
    </source>
</evidence>
<dbReference type="AlphaFoldDB" id="U5EMS4"/>
<feature type="compositionally biased region" description="Low complexity" evidence="1">
    <location>
        <begin position="104"/>
        <end position="113"/>
    </location>
</feature>
<dbReference type="STRING" id="1824.SAMN05444423_110195"/>
<dbReference type="Pfam" id="PF13803">
    <property type="entry name" value="DUF4184"/>
    <property type="match status" value="1"/>
</dbReference>
<feature type="transmembrane region" description="Helical" evidence="2">
    <location>
        <begin position="244"/>
        <end position="267"/>
    </location>
</feature>
<feature type="transmembrane region" description="Helical" evidence="2">
    <location>
        <begin position="127"/>
        <end position="150"/>
    </location>
</feature>
<accession>U5EMS4</accession>
<keyword evidence="4" id="KW-1185">Reference proteome</keyword>
<feature type="transmembrane region" description="Helical" evidence="2">
    <location>
        <begin position="50"/>
        <end position="69"/>
    </location>
</feature>
<organism evidence="3 4">
    <name type="scientific">Nocardia asteroides NBRC 15531</name>
    <dbReference type="NCBI Taxonomy" id="1110697"/>
    <lineage>
        <taxon>Bacteria</taxon>
        <taxon>Bacillati</taxon>
        <taxon>Actinomycetota</taxon>
        <taxon>Actinomycetes</taxon>
        <taxon>Mycobacteriales</taxon>
        <taxon>Nocardiaceae</taxon>
        <taxon>Nocardia</taxon>
    </lineage>
</organism>
<dbReference type="InterPro" id="IPR025238">
    <property type="entry name" value="DUF4184"/>
</dbReference>
<keyword evidence="2" id="KW-0812">Transmembrane</keyword>
<dbReference type="eggNOG" id="ENOG5033114">
    <property type="taxonomic scope" value="Bacteria"/>
</dbReference>
<evidence type="ECO:0000313" key="3">
    <source>
        <dbReference type="EMBL" id="GAD87656.1"/>
    </source>
</evidence>
<dbReference type="EMBL" id="BAFO02000036">
    <property type="protein sequence ID" value="GAD87656.1"/>
    <property type="molecule type" value="Genomic_DNA"/>
</dbReference>
<feature type="region of interest" description="Disordered" evidence="1">
    <location>
        <begin position="276"/>
        <end position="311"/>
    </location>
</feature>
<reference evidence="3 4" key="1">
    <citation type="journal article" date="2014" name="BMC Genomics">
        <title>Genome based analysis of type-I polyketide synthase and nonribosomal peptide synthetase gene clusters in seven strains of five representative Nocardia species.</title>
        <authorList>
            <person name="Komaki H."/>
            <person name="Ichikawa N."/>
            <person name="Hosoyama A."/>
            <person name="Takahashi-Nakaguchi A."/>
            <person name="Matsuzawa T."/>
            <person name="Suzuki K."/>
            <person name="Fujita N."/>
            <person name="Gonoi T."/>
        </authorList>
    </citation>
    <scope>NUCLEOTIDE SEQUENCE [LARGE SCALE GENOMIC DNA]</scope>
    <source>
        <strain evidence="3 4">NBRC 15531</strain>
    </source>
</reference>
<evidence type="ECO:0000313" key="4">
    <source>
        <dbReference type="Proteomes" id="UP000017048"/>
    </source>
</evidence>
<dbReference type="GeneID" id="91516585"/>
<keyword evidence="2" id="KW-0472">Membrane</keyword>
<gene>
    <name evidence="3" type="ORF">NCAST_36_00380</name>
</gene>
<evidence type="ECO:0000256" key="1">
    <source>
        <dbReference type="SAM" id="MobiDB-lite"/>
    </source>
</evidence>
<keyword evidence="2" id="KW-1133">Transmembrane helix</keyword>
<feature type="transmembrane region" description="Helical" evidence="2">
    <location>
        <begin position="210"/>
        <end position="232"/>
    </location>
</feature>
<name>U5EMS4_NOCAS</name>
<dbReference type="Proteomes" id="UP000017048">
    <property type="component" value="Unassembled WGS sequence"/>
</dbReference>